<dbReference type="Gene3D" id="1.50.10.10">
    <property type="match status" value="1"/>
</dbReference>
<evidence type="ECO:0000313" key="1">
    <source>
        <dbReference type="EMBL" id="GLR18971.1"/>
    </source>
</evidence>
<reference evidence="1" key="1">
    <citation type="journal article" date="2014" name="Int. J. Syst. Evol. Microbiol.">
        <title>Complete genome sequence of Corynebacterium casei LMG S-19264T (=DSM 44701T), isolated from a smear-ripened cheese.</title>
        <authorList>
            <consortium name="US DOE Joint Genome Institute (JGI-PGF)"/>
            <person name="Walter F."/>
            <person name="Albersmeier A."/>
            <person name="Kalinowski J."/>
            <person name="Ruckert C."/>
        </authorList>
    </citation>
    <scope>NUCLEOTIDE SEQUENCE</scope>
    <source>
        <strain evidence="1">NBRC 108769</strain>
    </source>
</reference>
<keyword evidence="2" id="KW-1185">Reference proteome</keyword>
<comment type="caution">
    <text evidence="1">The sequence shown here is derived from an EMBL/GenBank/DDBJ whole genome shotgun (WGS) entry which is preliminary data.</text>
</comment>
<dbReference type="RefSeq" id="WP_235292916.1">
    <property type="nucleotide sequence ID" value="NZ_BSOH01000023.1"/>
</dbReference>
<dbReference type="InterPro" id="IPR012341">
    <property type="entry name" value="6hp_glycosidase-like_sf"/>
</dbReference>
<protein>
    <recommendedName>
        <fullName evidence="3">Glycoside hydrolase family 65</fullName>
    </recommendedName>
</protein>
<accession>A0AA37WEM8</accession>
<evidence type="ECO:0008006" key="3">
    <source>
        <dbReference type="Google" id="ProtNLM"/>
    </source>
</evidence>
<reference evidence="1" key="2">
    <citation type="submission" date="2023-01" db="EMBL/GenBank/DDBJ databases">
        <title>Draft genome sequence of Portibacter lacus strain NBRC 108769.</title>
        <authorList>
            <person name="Sun Q."/>
            <person name="Mori K."/>
        </authorList>
    </citation>
    <scope>NUCLEOTIDE SEQUENCE</scope>
    <source>
        <strain evidence="1">NBRC 108769</strain>
    </source>
</reference>
<sequence length="710" mass="81388">MKTLKYILLIFIFASSLYLPDAKIDRERVVLRNNVKLTAVDTLGSLTVGNGEFAFTADITGLQSFHDFYENGVSLGTLSEWGWHTTPNPDEYRYDEILKTYESCNDLEIPIAIQHKEGRKQKVTNWIRQNPHRLHLGIIGFNFYDNKGNLLNIDAIKNPKQELDLWTGKLTSTYEVNGEKVEVITYSGQENDEVSFSVESNLLRSGQLKVKLDFPFGKECHVCPGYDWDHPEKHRSVLTKPKNSSFKIKRDLDKDSYYVNGSWEGNATITEKAAHRYEISAGPNANQLACTIRFSQTNPIEEPSNFAIIKEENETTWPSFWSNGGFMDFSKCTDARAPELERRVILSQYLTKVNCSGNYPPQETGLTMNSWYGKFHLEMHWWHGVHFAYWNRTELMEKSLPWYNDIMTEARNRAQRQNFDGVRWPKMTANKGISSPSSVGEFLIWQQPHPIYLAELAYRNDPSALDKYADIVFETADFMASFAQKYTADGNYHLCQPIIPAQEIFHADKTNDPIFESVYWEYALSVAQEWKRRRGEEANPKWEEVIQGLAPFSVRDGLYLPCDGADEAYTDIENRRDHPIVTGALGVMPLVDRMDVNVMAATFDEVMSEWNWKTTWGWDYPMLAMCGARLGKQDQAINALFIDTPKNTYLVNGHNYQDNRLRLYLPGNGALLTAVAMMAAGWEDGPKVSNPGFPQDGSWNVIWEDLKPML</sequence>
<dbReference type="GO" id="GO:0005975">
    <property type="term" value="P:carbohydrate metabolic process"/>
    <property type="evidence" value="ECO:0007669"/>
    <property type="project" value="InterPro"/>
</dbReference>
<dbReference type="InterPro" id="IPR008928">
    <property type="entry name" value="6-hairpin_glycosidase_sf"/>
</dbReference>
<proteinExistence type="predicted"/>
<organism evidence="1 2">
    <name type="scientific">Portibacter lacus</name>
    <dbReference type="NCBI Taxonomy" id="1099794"/>
    <lineage>
        <taxon>Bacteria</taxon>
        <taxon>Pseudomonadati</taxon>
        <taxon>Bacteroidota</taxon>
        <taxon>Saprospiria</taxon>
        <taxon>Saprospirales</taxon>
        <taxon>Haliscomenobacteraceae</taxon>
        <taxon>Portibacter</taxon>
    </lineage>
</organism>
<dbReference type="AlphaFoldDB" id="A0AA37WEM8"/>
<dbReference type="Proteomes" id="UP001156666">
    <property type="component" value="Unassembled WGS sequence"/>
</dbReference>
<gene>
    <name evidence="1" type="ORF">GCM10007940_35870</name>
</gene>
<name>A0AA37WEM8_9BACT</name>
<dbReference type="EMBL" id="BSOH01000023">
    <property type="protein sequence ID" value="GLR18971.1"/>
    <property type="molecule type" value="Genomic_DNA"/>
</dbReference>
<evidence type="ECO:0000313" key="2">
    <source>
        <dbReference type="Proteomes" id="UP001156666"/>
    </source>
</evidence>
<dbReference type="SUPFAM" id="SSF48208">
    <property type="entry name" value="Six-hairpin glycosidases"/>
    <property type="match status" value="1"/>
</dbReference>